<evidence type="ECO:0000256" key="11">
    <source>
        <dbReference type="ARBA" id="ARBA00038905"/>
    </source>
</evidence>
<dbReference type="PRINTS" id="PR00502">
    <property type="entry name" value="NUDIXFAMILY"/>
</dbReference>
<dbReference type="GO" id="GO:0006260">
    <property type="term" value="P:DNA replication"/>
    <property type="evidence" value="ECO:0007669"/>
    <property type="project" value="UniProtKB-KW"/>
</dbReference>
<dbReference type="Gene3D" id="3.90.79.10">
    <property type="entry name" value="Nucleoside Triphosphate Pyrophosphohydrolase"/>
    <property type="match status" value="1"/>
</dbReference>
<dbReference type="GO" id="GO:0008413">
    <property type="term" value="F:8-oxo-7,8-dihydroguanosine triphosphate pyrophosphatase activity"/>
    <property type="evidence" value="ECO:0007669"/>
    <property type="project" value="TreeGrafter"/>
</dbReference>
<evidence type="ECO:0000256" key="7">
    <source>
        <dbReference type="ARBA" id="ARBA00022801"/>
    </source>
</evidence>
<dbReference type="GO" id="GO:0006281">
    <property type="term" value="P:DNA repair"/>
    <property type="evidence" value="ECO:0007669"/>
    <property type="project" value="UniProtKB-KW"/>
</dbReference>
<evidence type="ECO:0000313" key="15">
    <source>
        <dbReference type="Proteomes" id="UP000552883"/>
    </source>
</evidence>
<dbReference type="InterPro" id="IPR020476">
    <property type="entry name" value="Nudix_hydrolase"/>
</dbReference>
<comment type="caution">
    <text evidence="14">The sequence shown here is derived from an EMBL/GenBank/DDBJ whole genome shotgun (WGS) entry which is preliminary data.</text>
</comment>
<dbReference type="PANTHER" id="PTHR47707">
    <property type="entry name" value="8-OXO-DGTP DIPHOSPHATASE"/>
    <property type="match status" value="1"/>
</dbReference>
<dbReference type="InterPro" id="IPR020084">
    <property type="entry name" value="NUDIX_hydrolase_CS"/>
</dbReference>
<gene>
    <name evidence="14" type="ORF">BJ959_001707</name>
</gene>
<dbReference type="GO" id="GO:0046872">
    <property type="term" value="F:metal ion binding"/>
    <property type="evidence" value="ECO:0007669"/>
    <property type="project" value="UniProtKB-KW"/>
</dbReference>
<dbReference type="SUPFAM" id="SSF55811">
    <property type="entry name" value="Nudix"/>
    <property type="match status" value="1"/>
</dbReference>
<keyword evidence="3" id="KW-0515">Mutator protein</keyword>
<dbReference type="AlphaFoldDB" id="A0A840X7J6"/>
<comment type="similarity">
    <text evidence="2 12">Belongs to the Nudix hydrolase family.</text>
</comment>
<evidence type="ECO:0000256" key="6">
    <source>
        <dbReference type="ARBA" id="ARBA00022763"/>
    </source>
</evidence>
<dbReference type="OrthoDB" id="9804442at2"/>
<name>A0A840X7J6_9MICO</name>
<evidence type="ECO:0000256" key="5">
    <source>
        <dbReference type="ARBA" id="ARBA00022723"/>
    </source>
</evidence>
<dbReference type="EC" id="3.6.1.55" evidence="11"/>
<dbReference type="PROSITE" id="PS51462">
    <property type="entry name" value="NUDIX"/>
    <property type="match status" value="1"/>
</dbReference>
<accession>A0A840X7J6</accession>
<keyword evidence="7 12" id="KW-0378">Hydrolase</keyword>
<keyword evidence="4" id="KW-0235">DNA replication</keyword>
<dbReference type="PANTHER" id="PTHR47707:SF1">
    <property type="entry name" value="NUDIX HYDROLASE FAMILY PROTEIN"/>
    <property type="match status" value="1"/>
</dbReference>
<keyword evidence="6" id="KW-0227">DNA damage</keyword>
<organism evidence="14 15">
    <name type="scientific">Microcella frigidaquae</name>
    <dbReference type="NCBI Taxonomy" id="424758"/>
    <lineage>
        <taxon>Bacteria</taxon>
        <taxon>Bacillati</taxon>
        <taxon>Actinomycetota</taxon>
        <taxon>Actinomycetes</taxon>
        <taxon>Micrococcales</taxon>
        <taxon>Microbacteriaceae</taxon>
        <taxon>Microcella</taxon>
    </lineage>
</organism>
<dbReference type="EMBL" id="JACHBS010000001">
    <property type="protein sequence ID" value="MBB5618211.1"/>
    <property type="molecule type" value="Genomic_DNA"/>
</dbReference>
<keyword evidence="15" id="KW-1185">Reference proteome</keyword>
<comment type="catalytic activity">
    <reaction evidence="10">
        <text>8-oxo-dGTP + H2O = 8-oxo-dGMP + diphosphate + H(+)</text>
        <dbReference type="Rhea" id="RHEA:31575"/>
        <dbReference type="ChEBI" id="CHEBI:15377"/>
        <dbReference type="ChEBI" id="CHEBI:15378"/>
        <dbReference type="ChEBI" id="CHEBI:33019"/>
        <dbReference type="ChEBI" id="CHEBI:63224"/>
        <dbReference type="ChEBI" id="CHEBI:77896"/>
        <dbReference type="EC" id="3.6.1.55"/>
    </reaction>
</comment>
<dbReference type="InterPro" id="IPR000086">
    <property type="entry name" value="NUDIX_hydrolase_dom"/>
</dbReference>
<sequence>MKKHITVVGAVIVRDGLVYCARRGLSGALPGMWEFPGGKVEKDESFADALIREINEELGCEISVLQPVETTTHEYDFAVITLATFICELVAGEPQSNEHAEERWLPVEALDTLEWAPADIPAVEKLRAAGV</sequence>
<evidence type="ECO:0000256" key="4">
    <source>
        <dbReference type="ARBA" id="ARBA00022705"/>
    </source>
</evidence>
<keyword evidence="8" id="KW-0460">Magnesium</keyword>
<comment type="cofactor">
    <cofactor evidence="1">
        <name>Mg(2+)</name>
        <dbReference type="ChEBI" id="CHEBI:18420"/>
    </cofactor>
</comment>
<dbReference type="RefSeq" id="WP_153982050.1">
    <property type="nucleotide sequence ID" value="NZ_BAAANZ010000004.1"/>
</dbReference>
<dbReference type="CDD" id="cd03425">
    <property type="entry name" value="NUDIX_MutT_NudA_like"/>
    <property type="match status" value="1"/>
</dbReference>
<reference evidence="14 15" key="1">
    <citation type="submission" date="2020-08" db="EMBL/GenBank/DDBJ databases">
        <title>Sequencing the genomes of 1000 actinobacteria strains.</title>
        <authorList>
            <person name="Klenk H.-P."/>
        </authorList>
    </citation>
    <scope>NUCLEOTIDE SEQUENCE [LARGE SCALE GENOMIC DNA]</scope>
    <source>
        <strain evidence="14 15">DSM 23889</strain>
    </source>
</reference>
<evidence type="ECO:0000256" key="8">
    <source>
        <dbReference type="ARBA" id="ARBA00022842"/>
    </source>
</evidence>
<keyword evidence="5" id="KW-0479">Metal-binding</keyword>
<evidence type="ECO:0000256" key="2">
    <source>
        <dbReference type="ARBA" id="ARBA00005582"/>
    </source>
</evidence>
<evidence type="ECO:0000313" key="14">
    <source>
        <dbReference type="EMBL" id="MBB5618211.1"/>
    </source>
</evidence>
<dbReference type="InterPro" id="IPR047127">
    <property type="entry name" value="MutT-like"/>
</dbReference>
<dbReference type="Proteomes" id="UP000552883">
    <property type="component" value="Unassembled WGS sequence"/>
</dbReference>
<protein>
    <recommendedName>
        <fullName evidence="11">8-oxo-dGTP diphosphatase</fullName>
        <ecNumber evidence="11">3.6.1.55</ecNumber>
    </recommendedName>
</protein>
<evidence type="ECO:0000259" key="13">
    <source>
        <dbReference type="PROSITE" id="PS51462"/>
    </source>
</evidence>
<dbReference type="GO" id="GO:0035539">
    <property type="term" value="F:8-oxo-7,8-dihydrodeoxyguanosine triphosphate pyrophosphatase activity"/>
    <property type="evidence" value="ECO:0007669"/>
    <property type="project" value="UniProtKB-EC"/>
</dbReference>
<dbReference type="GO" id="GO:0044716">
    <property type="term" value="F:8-oxo-GDP phosphatase activity"/>
    <property type="evidence" value="ECO:0007669"/>
    <property type="project" value="TreeGrafter"/>
</dbReference>
<evidence type="ECO:0000256" key="9">
    <source>
        <dbReference type="ARBA" id="ARBA00023204"/>
    </source>
</evidence>
<dbReference type="GO" id="GO:0044715">
    <property type="term" value="F:8-oxo-dGDP phosphatase activity"/>
    <property type="evidence" value="ECO:0007669"/>
    <property type="project" value="TreeGrafter"/>
</dbReference>
<dbReference type="Pfam" id="PF00293">
    <property type="entry name" value="NUDIX"/>
    <property type="match status" value="1"/>
</dbReference>
<dbReference type="PROSITE" id="PS00893">
    <property type="entry name" value="NUDIX_BOX"/>
    <property type="match status" value="1"/>
</dbReference>
<proteinExistence type="inferred from homology"/>
<keyword evidence="9" id="KW-0234">DNA repair</keyword>
<evidence type="ECO:0000256" key="1">
    <source>
        <dbReference type="ARBA" id="ARBA00001946"/>
    </source>
</evidence>
<evidence type="ECO:0000256" key="10">
    <source>
        <dbReference type="ARBA" id="ARBA00035861"/>
    </source>
</evidence>
<dbReference type="InterPro" id="IPR015797">
    <property type="entry name" value="NUDIX_hydrolase-like_dom_sf"/>
</dbReference>
<evidence type="ECO:0000256" key="3">
    <source>
        <dbReference type="ARBA" id="ARBA00022457"/>
    </source>
</evidence>
<feature type="domain" description="Nudix hydrolase" evidence="13">
    <location>
        <begin position="2"/>
        <end position="127"/>
    </location>
</feature>
<evidence type="ECO:0000256" key="12">
    <source>
        <dbReference type="RuleBase" id="RU003476"/>
    </source>
</evidence>